<evidence type="ECO:0000313" key="1">
    <source>
        <dbReference type="EMBL" id="WVZ56754.1"/>
    </source>
</evidence>
<protein>
    <submittedName>
        <fullName evidence="1">Uncharacterized protein</fullName>
    </submittedName>
</protein>
<dbReference type="Proteomes" id="UP001341281">
    <property type="component" value="Chromosome 02"/>
</dbReference>
<dbReference type="AlphaFoldDB" id="A0AAQ3PWA1"/>
<gene>
    <name evidence="1" type="ORF">U9M48_007242</name>
</gene>
<organism evidence="1 2">
    <name type="scientific">Paspalum notatum var. saurae</name>
    <dbReference type="NCBI Taxonomy" id="547442"/>
    <lineage>
        <taxon>Eukaryota</taxon>
        <taxon>Viridiplantae</taxon>
        <taxon>Streptophyta</taxon>
        <taxon>Embryophyta</taxon>
        <taxon>Tracheophyta</taxon>
        <taxon>Spermatophyta</taxon>
        <taxon>Magnoliopsida</taxon>
        <taxon>Liliopsida</taxon>
        <taxon>Poales</taxon>
        <taxon>Poaceae</taxon>
        <taxon>PACMAD clade</taxon>
        <taxon>Panicoideae</taxon>
        <taxon>Andropogonodae</taxon>
        <taxon>Paspaleae</taxon>
        <taxon>Paspalinae</taxon>
        <taxon>Paspalum</taxon>
    </lineage>
</organism>
<accession>A0AAQ3PWA1</accession>
<reference evidence="1 2" key="1">
    <citation type="submission" date="2024-02" db="EMBL/GenBank/DDBJ databases">
        <title>High-quality chromosome-scale genome assembly of Pensacola bahiagrass (Paspalum notatum Flugge var. saurae).</title>
        <authorList>
            <person name="Vega J.M."/>
            <person name="Podio M."/>
            <person name="Orjuela J."/>
            <person name="Siena L.A."/>
            <person name="Pessino S.C."/>
            <person name="Combes M.C."/>
            <person name="Mariac C."/>
            <person name="Albertini E."/>
            <person name="Pupilli F."/>
            <person name="Ortiz J.P.A."/>
            <person name="Leblanc O."/>
        </authorList>
    </citation>
    <scope>NUCLEOTIDE SEQUENCE [LARGE SCALE GENOMIC DNA]</scope>
    <source>
        <strain evidence="1">R1</strain>
        <tissue evidence="1">Leaf</tissue>
    </source>
</reference>
<evidence type="ECO:0000313" key="2">
    <source>
        <dbReference type="Proteomes" id="UP001341281"/>
    </source>
</evidence>
<proteinExistence type="predicted"/>
<keyword evidence="2" id="KW-1185">Reference proteome</keyword>
<sequence length="196" mass="22081">MNSCAPNRGDATFTSCTGSRCTRVVEDVQVLLLVVAYDGTVIPSVDSKAGEAAGRVLELKHVVLPRQVQRRAVKVQRELRHIRFLPPRRREAELREQRRRRVVHGQRHLSDERVVHELVHVLGQQRHAGARVDDRAARPVLLQRERRLGYRQPRGADGDALQRQVVRVQRRDVLDERGGLDGAAGAVAVEVGRKAE</sequence>
<name>A0AAQ3PWA1_PASNO</name>
<dbReference type="EMBL" id="CP144746">
    <property type="protein sequence ID" value="WVZ56754.1"/>
    <property type="molecule type" value="Genomic_DNA"/>
</dbReference>